<feature type="region of interest" description="Disordered" evidence="1">
    <location>
        <begin position="65"/>
        <end position="151"/>
    </location>
</feature>
<feature type="compositionally biased region" description="Low complexity" evidence="1">
    <location>
        <begin position="127"/>
        <end position="136"/>
    </location>
</feature>
<accession>A0A2J6QRG8</accession>
<dbReference type="OrthoDB" id="3542231at2759"/>
<evidence type="ECO:0000313" key="2">
    <source>
        <dbReference type="EMBL" id="PMD28853.1"/>
    </source>
</evidence>
<sequence>MLPCTPVRTREVDDRHYDASEESGCEMERETKAMVLEKAIAILDAPETQQRSVSDPVLVQKTWAGKHALRPGPVLTGYSTSDEEDVGANETNTRQKVRKTRVARRRASWPQPPLTPKAHDSGAQGLDSTNDDTTSNSDEKREKGTRHRRKLTVPDVLDLAQVEDEGDGDGTTFKGIAAVDSIEEYWRQIVLEEHLDKIFSALPKPPSVDYSNENAIMDEVVVRASFDTTDEWGIPIRKRAGVKEQLLKILRLFGYTRAWKQDVI</sequence>
<dbReference type="EMBL" id="KZ613982">
    <property type="protein sequence ID" value="PMD28853.1"/>
    <property type="molecule type" value="Genomic_DNA"/>
</dbReference>
<feature type="compositionally biased region" description="Basic residues" evidence="1">
    <location>
        <begin position="95"/>
        <end position="107"/>
    </location>
</feature>
<proteinExistence type="predicted"/>
<keyword evidence="3" id="KW-1185">Reference proteome</keyword>
<gene>
    <name evidence="2" type="ORF">L207DRAFT_594007</name>
</gene>
<name>A0A2J6QRG8_HYAVF</name>
<dbReference type="Proteomes" id="UP000235786">
    <property type="component" value="Unassembled WGS sequence"/>
</dbReference>
<evidence type="ECO:0000313" key="3">
    <source>
        <dbReference type="Proteomes" id="UP000235786"/>
    </source>
</evidence>
<evidence type="ECO:0000256" key="1">
    <source>
        <dbReference type="SAM" id="MobiDB-lite"/>
    </source>
</evidence>
<protein>
    <submittedName>
        <fullName evidence="2">Uncharacterized protein</fullName>
    </submittedName>
</protein>
<feature type="region of interest" description="Disordered" evidence="1">
    <location>
        <begin position="1"/>
        <end position="25"/>
    </location>
</feature>
<feature type="compositionally biased region" description="Basic and acidic residues" evidence="1">
    <location>
        <begin position="8"/>
        <end position="19"/>
    </location>
</feature>
<reference evidence="2 3" key="1">
    <citation type="submission" date="2016-04" db="EMBL/GenBank/DDBJ databases">
        <title>A degradative enzymes factory behind the ericoid mycorrhizal symbiosis.</title>
        <authorList>
            <consortium name="DOE Joint Genome Institute"/>
            <person name="Martino E."/>
            <person name="Morin E."/>
            <person name="Grelet G."/>
            <person name="Kuo A."/>
            <person name="Kohler A."/>
            <person name="Daghino S."/>
            <person name="Barry K."/>
            <person name="Choi C."/>
            <person name="Cichocki N."/>
            <person name="Clum A."/>
            <person name="Copeland A."/>
            <person name="Hainaut M."/>
            <person name="Haridas S."/>
            <person name="Labutti K."/>
            <person name="Lindquist E."/>
            <person name="Lipzen A."/>
            <person name="Khouja H.-R."/>
            <person name="Murat C."/>
            <person name="Ohm R."/>
            <person name="Olson A."/>
            <person name="Spatafora J."/>
            <person name="Veneault-Fourrey C."/>
            <person name="Henrissat B."/>
            <person name="Grigoriev I."/>
            <person name="Martin F."/>
            <person name="Perotto S."/>
        </authorList>
    </citation>
    <scope>NUCLEOTIDE SEQUENCE [LARGE SCALE GENOMIC DNA]</scope>
    <source>
        <strain evidence="2 3">F</strain>
    </source>
</reference>
<dbReference type="AlphaFoldDB" id="A0A2J6QRG8"/>
<organism evidence="2 3">
    <name type="scientific">Hyaloscypha variabilis (strain UAMH 11265 / GT02V1 / F)</name>
    <name type="common">Meliniomyces variabilis</name>
    <dbReference type="NCBI Taxonomy" id="1149755"/>
    <lineage>
        <taxon>Eukaryota</taxon>
        <taxon>Fungi</taxon>
        <taxon>Dikarya</taxon>
        <taxon>Ascomycota</taxon>
        <taxon>Pezizomycotina</taxon>
        <taxon>Leotiomycetes</taxon>
        <taxon>Helotiales</taxon>
        <taxon>Hyaloscyphaceae</taxon>
        <taxon>Hyaloscypha</taxon>
        <taxon>Hyaloscypha variabilis</taxon>
    </lineage>
</organism>